<dbReference type="Pfam" id="PF07883">
    <property type="entry name" value="Cupin_2"/>
    <property type="match status" value="1"/>
</dbReference>
<sequence>MVIARAGSQAPYKGPAQYFTGSVRVNPLFGAHTPSATSGGAVTFEPGARSAWHTHPMGQVLIVTAGVGYVQQWGGPVQEIHPGDVIWTPPGVKHWHGAAPTTSVTHIAIQDAVNGKNVEWLEKVSDEQYGK</sequence>
<dbReference type="InterPro" id="IPR011051">
    <property type="entry name" value="RmlC_Cupin_sf"/>
</dbReference>
<name>A0A934W9R4_9BURK</name>
<dbReference type="InterPro" id="IPR014710">
    <property type="entry name" value="RmlC-like_jellyroll"/>
</dbReference>
<dbReference type="CDD" id="cd02233">
    <property type="entry name" value="cupin_HNL-like"/>
    <property type="match status" value="1"/>
</dbReference>
<dbReference type="Proteomes" id="UP000622890">
    <property type="component" value="Unassembled WGS sequence"/>
</dbReference>
<comment type="caution">
    <text evidence="2">The sequence shown here is derived from an EMBL/GenBank/DDBJ whole genome shotgun (WGS) entry which is preliminary data.</text>
</comment>
<keyword evidence="3" id="KW-1185">Reference proteome</keyword>
<gene>
    <name evidence="2" type="ORF">JJB74_28225</name>
</gene>
<dbReference type="PANTHER" id="PTHR43698:SF1">
    <property type="entry name" value="BLL4564 PROTEIN"/>
    <property type="match status" value="1"/>
</dbReference>
<dbReference type="InterPro" id="IPR047263">
    <property type="entry name" value="HNL-like_cupin"/>
</dbReference>
<accession>A0A934W9R4</accession>
<protein>
    <submittedName>
        <fullName evidence="2">Cupin domain-containing protein</fullName>
    </submittedName>
</protein>
<dbReference type="InterPro" id="IPR013096">
    <property type="entry name" value="Cupin_2"/>
</dbReference>
<evidence type="ECO:0000313" key="3">
    <source>
        <dbReference type="Proteomes" id="UP000622890"/>
    </source>
</evidence>
<reference evidence="2" key="1">
    <citation type="submission" date="2021-01" db="EMBL/GenBank/DDBJ databases">
        <title>Genome sequence of strain Noviherbaspirillum sp. DKR-6.</title>
        <authorList>
            <person name="Chaudhary D.K."/>
        </authorList>
    </citation>
    <scope>NUCLEOTIDE SEQUENCE</scope>
    <source>
        <strain evidence="2">DKR-6</strain>
    </source>
</reference>
<feature type="domain" description="Cupin type-2" evidence="1">
    <location>
        <begin position="42"/>
        <end position="99"/>
    </location>
</feature>
<dbReference type="SUPFAM" id="SSF51182">
    <property type="entry name" value="RmlC-like cupins"/>
    <property type="match status" value="1"/>
</dbReference>
<dbReference type="PANTHER" id="PTHR43698">
    <property type="entry name" value="RIBD C-TERMINAL DOMAIN CONTAINING PROTEIN"/>
    <property type="match status" value="1"/>
</dbReference>
<evidence type="ECO:0000259" key="1">
    <source>
        <dbReference type="Pfam" id="PF07883"/>
    </source>
</evidence>
<proteinExistence type="predicted"/>
<dbReference type="Gene3D" id="2.60.120.10">
    <property type="entry name" value="Jelly Rolls"/>
    <property type="match status" value="1"/>
</dbReference>
<dbReference type="EMBL" id="JAEPBG010000022">
    <property type="protein sequence ID" value="MBK4738523.1"/>
    <property type="molecule type" value="Genomic_DNA"/>
</dbReference>
<dbReference type="AlphaFoldDB" id="A0A934W9R4"/>
<evidence type="ECO:0000313" key="2">
    <source>
        <dbReference type="EMBL" id="MBK4738523.1"/>
    </source>
</evidence>
<organism evidence="2 3">
    <name type="scientific">Noviherbaspirillum pedocola</name>
    <dbReference type="NCBI Taxonomy" id="2801341"/>
    <lineage>
        <taxon>Bacteria</taxon>
        <taxon>Pseudomonadati</taxon>
        <taxon>Pseudomonadota</taxon>
        <taxon>Betaproteobacteria</taxon>
        <taxon>Burkholderiales</taxon>
        <taxon>Oxalobacteraceae</taxon>
        <taxon>Noviherbaspirillum</taxon>
    </lineage>
</organism>